<dbReference type="Pfam" id="PF00128">
    <property type="entry name" value="Alpha-amylase"/>
    <property type="match status" value="1"/>
</dbReference>
<organism evidence="2 3">
    <name type="scientific">Treponema bryantii</name>
    <dbReference type="NCBI Taxonomy" id="163"/>
    <lineage>
        <taxon>Bacteria</taxon>
        <taxon>Pseudomonadati</taxon>
        <taxon>Spirochaetota</taxon>
        <taxon>Spirochaetia</taxon>
        <taxon>Spirochaetales</taxon>
        <taxon>Treponemataceae</taxon>
        <taxon>Treponema</taxon>
    </lineage>
</organism>
<dbReference type="GO" id="GO:0004556">
    <property type="term" value="F:alpha-amylase activity"/>
    <property type="evidence" value="ECO:0007669"/>
    <property type="project" value="TreeGrafter"/>
</dbReference>
<dbReference type="GO" id="GO:0009313">
    <property type="term" value="P:oligosaccharide catabolic process"/>
    <property type="evidence" value="ECO:0007669"/>
    <property type="project" value="TreeGrafter"/>
</dbReference>
<proteinExistence type="predicted"/>
<dbReference type="PANTHER" id="PTHR10357:SF205">
    <property type="entry name" value="O-GLYCOSYL HYDROLASE FAMILY 13"/>
    <property type="match status" value="1"/>
</dbReference>
<protein>
    <submittedName>
        <fullName evidence="2">Glycosidase</fullName>
    </submittedName>
</protein>
<keyword evidence="3" id="KW-1185">Reference proteome</keyword>
<dbReference type="SUPFAM" id="SSF51445">
    <property type="entry name" value="(Trans)glycosidases"/>
    <property type="match status" value="1"/>
</dbReference>
<dbReference type="Gene3D" id="3.20.20.80">
    <property type="entry name" value="Glycosidases"/>
    <property type="match status" value="1"/>
</dbReference>
<reference evidence="2 3" key="1">
    <citation type="submission" date="2016-10" db="EMBL/GenBank/DDBJ databases">
        <authorList>
            <person name="de Groot N.N."/>
        </authorList>
    </citation>
    <scope>NUCLEOTIDE SEQUENCE [LARGE SCALE GENOMIC DNA]</scope>
    <source>
        <strain evidence="2 3">B25</strain>
    </source>
</reference>
<evidence type="ECO:0000313" key="2">
    <source>
        <dbReference type="EMBL" id="SEQ41602.1"/>
    </source>
</evidence>
<name>A0A1H9FUK7_9SPIR</name>
<dbReference type="InterPro" id="IPR017853">
    <property type="entry name" value="GH"/>
</dbReference>
<dbReference type="RefSeq" id="WP_074643111.1">
    <property type="nucleotide sequence ID" value="NZ_FOFU01000004.1"/>
</dbReference>
<keyword evidence="2" id="KW-0326">Glycosidase</keyword>
<evidence type="ECO:0000259" key="1">
    <source>
        <dbReference type="SMART" id="SM00642"/>
    </source>
</evidence>
<dbReference type="AlphaFoldDB" id="A0A1H9FUK7"/>
<gene>
    <name evidence="2" type="ORF">SAMN04487977_104169</name>
</gene>
<dbReference type="PANTHER" id="PTHR10357">
    <property type="entry name" value="ALPHA-AMYLASE FAMILY MEMBER"/>
    <property type="match status" value="1"/>
</dbReference>
<dbReference type="OrthoDB" id="9761875at2"/>
<accession>A0A1H9FUK7</accession>
<dbReference type="SMART" id="SM00642">
    <property type="entry name" value="Aamy"/>
    <property type="match status" value="1"/>
</dbReference>
<dbReference type="InterPro" id="IPR006047">
    <property type="entry name" value="GH13_cat_dom"/>
</dbReference>
<dbReference type="EMBL" id="FOFU01000004">
    <property type="protein sequence ID" value="SEQ41602.1"/>
    <property type="molecule type" value="Genomic_DNA"/>
</dbReference>
<keyword evidence="2" id="KW-0378">Hydrolase</keyword>
<evidence type="ECO:0000313" key="3">
    <source>
        <dbReference type="Proteomes" id="UP000182360"/>
    </source>
</evidence>
<dbReference type="Proteomes" id="UP000182360">
    <property type="component" value="Unassembled WGS sequence"/>
</dbReference>
<feature type="domain" description="Glycosyl hydrolase family 13 catalytic" evidence="1">
    <location>
        <begin position="81"/>
        <end position="449"/>
    </location>
</feature>
<sequence>MKENIELLNEISKNNVKGFIKKFIDTNFYTERYLDECVDIIGNNDLKKLDNMNIYGKELASIREKNKREERKQEKFAVIYEIFIRHYGATGTDLQSIGKLKHITKEKLIGLKEMGITHIWLMGLLDTNVYPYIKQGLKPQWIKGDIGSPYSVFNYKKIDPLYLDETDTGFDEFDRLIKDANEVGINIMIDLVPAHTSWSVENDRWIPNPNFEFIPFRTEGKNHYVGQYLLPNHGGIGKFRWRDTAEIDFTYNDINDANSVYRLFDDIVAFWQSKGIKGFRTDVSDGCPVSFWEYIISNAKKRDNDVFFLCEALSSYGDGLSFLGELNCFDSVYNYPFYNIVRNTTKGNWAQDLYQYPFDYNLQDYFPNTFLTYFQSHHDTNRIMSDKYSYSNIQSDAEKVEIGLSHFEYSVLRSNGQIMVYNGDEIGDCGNIDGISPLKTYYSYKEGFDKLSQKNEREQKIFNRYSYILNFAHKDIIKYGSYINLYDKNHTQNDNSERFFYNKYIDAFIRYYQNTVLLVISNFSRESKTISFDISQLANIVKAEKYILTDISPDKSCRKDIELSECIVNKTINRESLISADAFTLDCAPHKVYVYEVKTLK</sequence>